<keyword evidence="2" id="KW-1185">Reference proteome</keyword>
<dbReference type="STRING" id="1048983.EL17_08075"/>
<dbReference type="eggNOG" id="COG2017">
    <property type="taxonomic scope" value="Bacteria"/>
</dbReference>
<evidence type="ECO:0000313" key="1">
    <source>
        <dbReference type="EMBL" id="KEO74092.1"/>
    </source>
</evidence>
<dbReference type="Proteomes" id="UP000027821">
    <property type="component" value="Unassembled WGS sequence"/>
</dbReference>
<dbReference type="EMBL" id="JMIH01000016">
    <property type="protein sequence ID" value="KEO74092.1"/>
    <property type="molecule type" value="Genomic_DNA"/>
</dbReference>
<protein>
    <recommendedName>
        <fullName evidence="3">Septum formation inhibitor Maf</fullName>
    </recommendedName>
</protein>
<accession>A0A074LJW3</accession>
<proteinExistence type="predicted"/>
<gene>
    <name evidence="1" type="ORF">EL17_08075</name>
</gene>
<dbReference type="AlphaFoldDB" id="A0A074LJW3"/>
<organism evidence="1 2">
    <name type="scientific">Anditalea andensis</name>
    <dbReference type="NCBI Taxonomy" id="1048983"/>
    <lineage>
        <taxon>Bacteria</taxon>
        <taxon>Pseudomonadati</taxon>
        <taxon>Bacteroidota</taxon>
        <taxon>Cytophagia</taxon>
        <taxon>Cytophagales</taxon>
        <taxon>Cytophagaceae</taxon>
        <taxon>Anditalea</taxon>
    </lineage>
</organism>
<evidence type="ECO:0008006" key="3">
    <source>
        <dbReference type="Google" id="ProtNLM"/>
    </source>
</evidence>
<name>A0A074LJW3_9BACT</name>
<sequence length="295" mass="34529">MYHQILMMWAILLMISCGRPEQRENIDFERWGSYWFQGNAEISSFDLMQYRYGEAREGTAVLVYVTEDFSRNNQVKLDDPRGAGRDAQTVLKLNQTRNFITGIYPYSMMTSVFTPVRELSQAVKITSSVQEWCGQSFIQLNLSSGNSYTGQLHSYFEQEGDESFAISGLAEDDLWNLIRIDPDQIPIGGINVFPSMMYQRFTHQQLTSEEAFIRIQDITPQRRQLELTYGSGKRTLKIDFRKEFPHEIMAWEEIEIMSNGQQEVSRAERKAVKVIDYWTRNSLEDEYLRRELQLQ</sequence>
<evidence type="ECO:0000313" key="2">
    <source>
        <dbReference type="Proteomes" id="UP000027821"/>
    </source>
</evidence>
<reference evidence="1 2" key="1">
    <citation type="submission" date="2014-04" db="EMBL/GenBank/DDBJ databases">
        <title>Characterization and application of a salt tolerant electro-active bacterium.</title>
        <authorList>
            <person name="Yang L."/>
            <person name="Wei S."/>
            <person name="Tay Q.X.M."/>
        </authorList>
    </citation>
    <scope>NUCLEOTIDE SEQUENCE [LARGE SCALE GENOMIC DNA]</scope>
    <source>
        <strain evidence="1 2">LY1</strain>
    </source>
</reference>
<comment type="caution">
    <text evidence="1">The sequence shown here is derived from an EMBL/GenBank/DDBJ whole genome shotgun (WGS) entry which is preliminary data.</text>
</comment>